<evidence type="ECO:0000313" key="3">
    <source>
        <dbReference type="Proteomes" id="UP000785613"/>
    </source>
</evidence>
<keyword evidence="2" id="KW-0378">Hydrolase</keyword>
<keyword evidence="2" id="KW-0540">Nuclease</keyword>
<accession>A0ABX0LN61</accession>
<dbReference type="PANTHER" id="PTHR30015">
    <property type="entry name" value="MRR RESTRICTION SYSTEM PROTEIN"/>
    <property type="match status" value="1"/>
</dbReference>
<protein>
    <submittedName>
        <fullName evidence="2">Restriction endonuclease</fullName>
    </submittedName>
</protein>
<proteinExistence type="predicted"/>
<dbReference type="InterPro" id="IPR007560">
    <property type="entry name" value="Restrct_endonuc_IV_Mrr"/>
</dbReference>
<dbReference type="EMBL" id="VUYU01000002">
    <property type="protein sequence ID" value="NHZ32944.1"/>
    <property type="molecule type" value="Genomic_DNA"/>
</dbReference>
<dbReference type="Gene3D" id="3.40.1350.10">
    <property type="match status" value="1"/>
</dbReference>
<dbReference type="InterPro" id="IPR052906">
    <property type="entry name" value="Type_IV_Methyl-Rstrct_Enzyme"/>
</dbReference>
<comment type="caution">
    <text evidence="2">The sequence shown here is derived from an EMBL/GenBank/DDBJ whole genome shotgun (WGS) entry which is preliminary data.</text>
</comment>
<evidence type="ECO:0000259" key="1">
    <source>
        <dbReference type="Pfam" id="PF04471"/>
    </source>
</evidence>
<keyword evidence="3" id="KW-1185">Reference proteome</keyword>
<feature type="domain" description="Restriction endonuclease type IV Mrr" evidence="1">
    <location>
        <begin position="43"/>
        <end position="152"/>
    </location>
</feature>
<dbReference type="Pfam" id="PF04471">
    <property type="entry name" value="Mrr_cat"/>
    <property type="match status" value="1"/>
</dbReference>
<dbReference type="PANTHER" id="PTHR30015:SF6">
    <property type="entry name" value="SLL1429 PROTEIN"/>
    <property type="match status" value="1"/>
</dbReference>
<sequence>MEVLVLILAVVTFALWAMSVASRSAADELAAARLRALSMANVDAMNGIEFEHYAAALLANEGFTDVQVTRASGDNGVDIMATRGEKRYAIQAKRYKGTVSRRAVSDAVAGMLPYGCNACMVITSGHLSPKAMDFARAHQCEIVDRDVLADWVMRFRREEPLTQYGGSGQPTEPTYHPDTQARAGAVSVTGSIDVTAGRGAASATPVPAAVMTEIKQYARSQHPTDYSTAAYVVREAINDYRALRELAAPYMPHEVYQRVVANAAESHPADYSTQLYVVKDQLESYRALQQLEASPTPPAVVRQVTAEAEENHPDDFSTQIYVMNDQIRSYVELQQIGR</sequence>
<keyword evidence="2" id="KW-0255">Endonuclease</keyword>
<evidence type="ECO:0000313" key="2">
    <source>
        <dbReference type="EMBL" id="NHZ32944.1"/>
    </source>
</evidence>
<dbReference type="RefSeq" id="WP_167222138.1">
    <property type="nucleotide sequence ID" value="NZ_VUYU01000002.1"/>
</dbReference>
<organism evidence="2 3">
    <name type="scientific">Massilia rubra</name>
    <dbReference type="NCBI Taxonomy" id="2607910"/>
    <lineage>
        <taxon>Bacteria</taxon>
        <taxon>Pseudomonadati</taxon>
        <taxon>Pseudomonadota</taxon>
        <taxon>Betaproteobacteria</taxon>
        <taxon>Burkholderiales</taxon>
        <taxon>Oxalobacteraceae</taxon>
        <taxon>Telluria group</taxon>
        <taxon>Massilia</taxon>
    </lineage>
</organism>
<name>A0ABX0LN61_9BURK</name>
<dbReference type="InterPro" id="IPR011335">
    <property type="entry name" value="Restrct_endonuc-II-like"/>
</dbReference>
<dbReference type="InterPro" id="IPR011856">
    <property type="entry name" value="tRNA_endonuc-like_dom_sf"/>
</dbReference>
<dbReference type="GO" id="GO:0004519">
    <property type="term" value="F:endonuclease activity"/>
    <property type="evidence" value="ECO:0007669"/>
    <property type="project" value="UniProtKB-KW"/>
</dbReference>
<dbReference type="Proteomes" id="UP000785613">
    <property type="component" value="Unassembled WGS sequence"/>
</dbReference>
<gene>
    <name evidence="2" type="ORF">F0185_04985</name>
</gene>
<reference evidence="2 3" key="1">
    <citation type="submission" date="2019-09" db="EMBL/GenBank/DDBJ databases">
        <title>Taxonomy of Antarctic Massilia spp.: description of Massilia rubra sp. nov., Massilia aquatica sp. nov., Massilia mucilaginosa sp. nov., Massilia frigida sp. nov. isolated from streams, lakes and regoliths.</title>
        <authorList>
            <person name="Holochova P."/>
            <person name="Sedlacek I."/>
            <person name="Kralova S."/>
            <person name="Maslanova I."/>
            <person name="Busse H.-J."/>
            <person name="Stankova E."/>
            <person name="Vrbovska V."/>
            <person name="Kovarovic V."/>
            <person name="Bartak M."/>
            <person name="Svec P."/>
            <person name="Pantucek R."/>
        </authorList>
    </citation>
    <scope>NUCLEOTIDE SEQUENCE [LARGE SCALE GENOMIC DNA]</scope>
    <source>
        <strain evidence="2 3">CCM 8692</strain>
    </source>
</reference>
<dbReference type="SUPFAM" id="SSF52980">
    <property type="entry name" value="Restriction endonuclease-like"/>
    <property type="match status" value="1"/>
</dbReference>